<dbReference type="OrthoDB" id="6422216at2759"/>
<keyword evidence="2" id="KW-1185">Reference proteome</keyword>
<proteinExistence type="predicted"/>
<sequence>MDFVKYEIIFCLFQNRREVFHSGASPSDLPIPKCVSLPDIGNIYSYDKVIQKSHSCRTISNIVKPCVNISPKHNLANKSPCYKKSDDRSESQFCRTKKTEHPFAVHRAQSEPHLFMFGDSIYVYRPCEPIKKASNVPLHDDYQLSLPPCQSIDLKFPTDDSNLEDWDLMCKNGCFPFPDNSFCEVADSCSSCTSSDSEVMNNSKDVLFSNLQSRDKSKCPSSVLPGHRNFCHEYNCSVSVSNEKSTSKSEKHVEIVSSFAQTEGYKVTAKSVCLQTDINENRIKDEDIQSDLQVMDLSQIKRVMQALKDSVIKAEDKAQAKAILIEQLQGHLTS</sequence>
<gene>
    <name evidence="1" type="ORF">X975_15718</name>
</gene>
<evidence type="ECO:0000313" key="1">
    <source>
        <dbReference type="EMBL" id="KFM64253.1"/>
    </source>
</evidence>
<feature type="non-terminal residue" evidence="1">
    <location>
        <position position="334"/>
    </location>
</feature>
<accession>A0A087TGL4</accession>
<dbReference type="EMBL" id="KK115137">
    <property type="protein sequence ID" value="KFM64253.1"/>
    <property type="molecule type" value="Genomic_DNA"/>
</dbReference>
<organism evidence="1 2">
    <name type="scientific">Stegodyphus mimosarum</name>
    <name type="common">African social velvet spider</name>
    <dbReference type="NCBI Taxonomy" id="407821"/>
    <lineage>
        <taxon>Eukaryota</taxon>
        <taxon>Metazoa</taxon>
        <taxon>Ecdysozoa</taxon>
        <taxon>Arthropoda</taxon>
        <taxon>Chelicerata</taxon>
        <taxon>Arachnida</taxon>
        <taxon>Araneae</taxon>
        <taxon>Araneomorphae</taxon>
        <taxon>Entelegynae</taxon>
        <taxon>Eresoidea</taxon>
        <taxon>Eresidae</taxon>
        <taxon>Stegodyphus</taxon>
    </lineage>
</organism>
<dbReference type="Proteomes" id="UP000054359">
    <property type="component" value="Unassembled WGS sequence"/>
</dbReference>
<reference evidence="1 2" key="1">
    <citation type="submission" date="2013-11" db="EMBL/GenBank/DDBJ databases">
        <title>Genome sequencing of Stegodyphus mimosarum.</title>
        <authorList>
            <person name="Bechsgaard J."/>
        </authorList>
    </citation>
    <scope>NUCLEOTIDE SEQUENCE [LARGE SCALE GENOMIC DNA]</scope>
</reference>
<name>A0A087TGL4_STEMI</name>
<protein>
    <submittedName>
        <fullName evidence="1">Uncharacterized protein</fullName>
    </submittedName>
</protein>
<dbReference type="AlphaFoldDB" id="A0A087TGL4"/>
<evidence type="ECO:0000313" key="2">
    <source>
        <dbReference type="Proteomes" id="UP000054359"/>
    </source>
</evidence>